<protein>
    <submittedName>
        <fullName evidence="1">Uncharacterized protein</fullName>
    </submittedName>
</protein>
<dbReference type="AlphaFoldDB" id="A0A646P4H2"/>
<organism evidence="1 2">
    <name type="scientific">Pseudomonas haemolytica</name>
    <dbReference type="NCBI Taxonomy" id="2600065"/>
    <lineage>
        <taxon>Bacteria</taxon>
        <taxon>Pseudomonadati</taxon>
        <taxon>Pseudomonadota</taxon>
        <taxon>Gammaproteobacteria</taxon>
        <taxon>Pseudomonadales</taxon>
        <taxon>Pseudomonadaceae</taxon>
        <taxon>Pseudomonas</taxon>
    </lineage>
</organism>
<sequence length="65" mass="7730">MRLIYKAYTFRMVRVNPFDQMRAQTPVAVNCGVNINIDSLRYVAERVAAQRLFSWVKRLIEVVRR</sequence>
<accession>A0A646P4H2</accession>
<gene>
    <name evidence="1" type="ORF">FRT60_26885</name>
</gene>
<dbReference type="Proteomes" id="UP000432048">
    <property type="component" value="Unassembled WGS sequence"/>
</dbReference>
<proteinExistence type="predicted"/>
<evidence type="ECO:0000313" key="2">
    <source>
        <dbReference type="Proteomes" id="UP000432048"/>
    </source>
</evidence>
<dbReference type="EMBL" id="VOIX01000015">
    <property type="protein sequence ID" value="MRJ23916.1"/>
    <property type="molecule type" value="Genomic_DNA"/>
</dbReference>
<evidence type="ECO:0000313" key="1">
    <source>
        <dbReference type="EMBL" id="MRJ23916.1"/>
    </source>
</evidence>
<name>A0A646P4H2_9PSED</name>
<reference evidence="1 2" key="1">
    <citation type="submission" date="2019-08" db="EMBL/GenBank/DDBJ databases">
        <title>Pseudomonas haemolytica sp. nov. isolated from raw milk and skim milk concentrate.</title>
        <authorList>
            <person name="Hofmann K."/>
            <person name="Huptas C."/>
            <person name="Doll E."/>
            <person name="Scherer S."/>
            <person name="Wenning M."/>
        </authorList>
    </citation>
    <scope>NUCLEOTIDE SEQUENCE [LARGE SCALE GENOMIC DNA]</scope>
    <source>
        <strain evidence="1 2">DSM 108988</strain>
    </source>
</reference>
<comment type="caution">
    <text evidence="1">The sequence shown here is derived from an EMBL/GenBank/DDBJ whole genome shotgun (WGS) entry which is preliminary data.</text>
</comment>